<dbReference type="AlphaFoldDB" id="C0GKS3"/>
<dbReference type="RefSeq" id="WP_008519136.1">
    <property type="nucleotide sequence ID" value="NZ_ACJM01000026.1"/>
</dbReference>
<dbReference type="EMBL" id="ACJM01000026">
    <property type="protein sequence ID" value="EEG76095.1"/>
    <property type="molecule type" value="Genomic_DNA"/>
</dbReference>
<evidence type="ECO:0000313" key="3">
    <source>
        <dbReference type="Proteomes" id="UP000006443"/>
    </source>
</evidence>
<dbReference type="OrthoDB" id="9974713at2"/>
<keyword evidence="1" id="KW-0812">Transmembrane</keyword>
<feature type="transmembrane region" description="Helical" evidence="1">
    <location>
        <begin position="27"/>
        <end position="45"/>
    </location>
</feature>
<keyword evidence="3" id="KW-1185">Reference proteome</keyword>
<feature type="transmembrane region" description="Helical" evidence="1">
    <location>
        <begin position="126"/>
        <end position="150"/>
    </location>
</feature>
<evidence type="ECO:0000313" key="2">
    <source>
        <dbReference type="EMBL" id="EEG76095.1"/>
    </source>
</evidence>
<evidence type="ECO:0000256" key="1">
    <source>
        <dbReference type="SAM" id="Phobius"/>
    </source>
</evidence>
<keyword evidence="1" id="KW-1133">Transmembrane helix</keyword>
<proteinExistence type="predicted"/>
<feature type="transmembrane region" description="Helical" evidence="1">
    <location>
        <begin position="162"/>
        <end position="183"/>
    </location>
</feature>
<protein>
    <recommendedName>
        <fullName evidence="4">Yip1 domain-containing protein</fullName>
    </recommendedName>
</protein>
<evidence type="ECO:0008006" key="4">
    <source>
        <dbReference type="Google" id="ProtNLM"/>
    </source>
</evidence>
<feature type="transmembrane region" description="Helical" evidence="1">
    <location>
        <begin position="65"/>
        <end position="89"/>
    </location>
</feature>
<sequence length="186" mass="20836">MNYLQNVIRILTLDTSVYRDMEKNNRLFFTAFVNVFLTGLFFGLARLYYVFYEGGGGFEDPRLQLLYLVGLLISVAQIFLAHAGFSLLLWAMSRGIKGQAAYFPVYLHTGTATVPLWLGLPMVTLYSWGLLGTFSLLLAAVGLTWGFATIAKSLMASQAFTFVRASIALAITIIFIFSFYVLWYGI</sequence>
<dbReference type="STRING" id="555088.DealDRAFT_3082"/>
<feature type="transmembrane region" description="Helical" evidence="1">
    <location>
        <begin position="101"/>
        <end position="120"/>
    </location>
</feature>
<accession>C0GKS3</accession>
<dbReference type="Proteomes" id="UP000006443">
    <property type="component" value="Unassembled WGS sequence"/>
</dbReference>
<name>C0GKS3_DETAL</name>
<reference evidence="2 3" key="1">
    <citation type="submission" date="2009-02" db="EMBL/GenBank/DDBJ databases">
        <title>Sequencing of the draft genome and assembly of Dethiobacter alkaliphilus AHT 1.</title>
        <authorList>
            <consortium name="US DOE Joint Genome Institute (JGI-PGF)"/>
            <person name="Lucas S."/>
            <person name="Copeland A."/>
            <person name="Lapidus A."/>
            <person name="Glavina del Rio T."/>
            <person name="Dalin E."/>
            <person name="Tice H."/>
            <person name="Bruce D."/>
            <person name="Goodwin L."/>
            <person name="Pitluck S."/>
            <person name="Larimer F."/>
            <person name="Land M.L."/>
            <person name="Hauser L."/>
            <person name="Muyzer G."/>
        </authorList>
    </citation>
    <scope>NUCLEOTIDE SEQUENCE [LARGE SCALE GENOMIC DNA]</scope>
    <source>
        <strain evidence="2 3">AHT 1</strain>
    </source>
</reference>
<organism evidence="2 3">
    <name type="scientific">Dethiobacter alkaliphilus AHT 1</name>
    <dbReference type="NCBI Taxonomy" id="555088"/>
    <lineage>
        <taxon>Bacteria</taxon>
        <taxon>Bacillati</taxon>
        <taxon>Bacillota</taxon>
        <taxon>Dethiobacteria</taxon>
        <taxon>Dethiobacterales</taxon>
        <taxon>Dethiobacteraceae</taxon>
        <taxon>Dethiobacter</taxon>
    </lineage>
</organism>
<gene>
    <name evidence="2" type="ORF">DealDRAFT_3082</name>
</gene>
<keyword evidence="1" id="KW-0472">Membrane</keyword>
<comment type="caution">
    <text evidence="2">The sequence shown here is derived from an EMBL/GenBank/DDBJ whole genome shotgun (WGS) entry which is preliminary data.</text>
</comment>